<evidence type="ECO:0000256" key="1">
    <source>
        <dbReference type="SAM" id="MobiDB-lite"/>
    </source>
</evidence>
<reference evidence="2" key="1">
    <citation type="submission" date="2022-07" db="EMBL/GenBank/DDBJ databases">
        <title>Phylogenomic reconstructions and comparative analyses of Kickxellomycotina fungi.</title>
        <authorList>
            <person name="Reynolds N.K."/>
            <person name="Stajich J.E."/>
            <person name="Barry K."/>
            <person name="Grigoriev I.V."/>
            <person name="Crous P."/>
            <person name="Smith M.E."/>
        </authorList>
    </citation>
    <scope>NUCLEOTIDE SEQUENCE</scope>
    <source>
        <strain evidence="2">NRRL 3115</strain>
    </source>
</reference>
<evidence type="ECO:0000313" key="2">
    <source>
        <dbReference type="EMBL" id="KAJ2671283.1"/>
    </source>
</evidence>
<proteinExistence type="predicted"/>
<comment type="caution">
    <text evidence="2">The sequence shown here is derived from an EMBL/GenBank/DDBJ whole genome shotgun (WGS) entry which is preliminary data.</text>
</comment>
<dbReference type="OrthoDB" id="5549855at2759"/>
<gene>
    <name evidence="2" type="ORF">GGI25_005556</name>
</gene>
<dbReference type="EMBL" id="JANBTW010000106">
    <property type="protein sequence ID" value="KAJ2671283.1"/>
    <property type="molecule type" value="Genomic_DNA"/>
</dbReference>
<feature type="compositionally biased region" description="Low complexity" evidence="1">
    <location>
        <begin position="193"/>
        <end position="210"/>
    </location>
</feature>
<feature type="compositionally biased region" description="Polar residues" evidence="1">
    <location>
        <begin position="183"/>
        <end position="192"/>
    </location>
</feature>
<feature type="region of interest" description="Disordered" evidence="1">
    <location>
        <begin position="263"/>
        <end position="286"/>
    </location>
</feature>
<dbReference type="Proteomes" id="UP001151518">
    <property type="component" value="Unassembled WGS sequence"/>
</dbReference>
<sequence length="440" mass="46363">MIGVGSYCGASEPTPFLATRSAIRKHRRESSLSTSASTSSGHSRVLPFATATTLLRIAPQSTGTQGMAAIAEHPWLADKKDSAHVRAQTLRKLTRPKALTMPSDRTEVSPPTITINGAVQSSASGQPYYPALGHPRFALAQPRRVITVNGAIAGSLHDIVDTQKRAQVPAQKPKPPSSAVGGRNTSAKRSTISAKRSTISAKRSSISLSSMLPAGGDGRRHINASTSSLGNGSTSSLTRRPIIGLGLTLNPADALVTLQPRRAPKQPKALSPVRSSSCTDAVTGQHEKRDLAWSPLPSTQNPVAIKHQSELLLDDAFKRTSFESLSSSHGSSITGDPRLVSLSNSEQAMPDTPAADNSIAAVSTELGSCSGLLSEPTCAAPVEVTCVLCFERVLVSGKRSHTMRCPGCATSLERPRPRPALQSSEPWSLPSTLRSTKSAR</sequence>
<feature type="compositionally biased region" description="Low complexity" evidence="1">
    <location>
        <begin position="225"/>
        <end position="237"/>
    </location>
</feature>
<feature type="region of interest" description="Disordered" evidence="1">
    <location>
        <begin position="164"/>
        <end position="237"/>
    </location>
</feature>
<evidence type="ECO:0000313" key="3">
    <source>
        <dbReference type="Proteomes" id="UP001151518"/>
    </source>
</evidence>
<feature type="region of interest" description="Disordered" evidence="1">
    <location>
        <begin position="408"/>
        <end position="440"/>
    </location>
</feature>
<protein>
    <submittedName>
        <fullName evidence="2">Uncharacterized protein</fullName>
    </submittedName>
</protein>
<feature type="compositionally biased region" description="Polar residues" evidence="1">
    <location>
        <begin position="421"/>
        <end position="440"/>
    </location>
</feature>
<name>A0A9W8G2N4_9FUNG</name>
<accession>A0A9W8G2N4</accession>
<organism evidence="2 3">
    <name type="scientific">Coemansia spiralis</name>
    <dbReference type="NCBI Taxonomy" id="417178"/>
    <lineage>
        <taxon>Eukaryota</taxon>
        <taxon>Fungi</taxon>
        <taxon>Fungi incertae sedis</taxon>
        <taxon>Zoopagomycota</taxon>
        <taxon>Kickxellomycotina</taxon>
        <taxon>Kickxellomycetes</taxon>
        <taxon>Kickxellales</taxon>
        <taxon>Kickxellaceae</taxon>
        <taxon>Coemansia</taxon>
    </lineage>
</organism>
<feature type="compositionally biased region" description="Polar residues" evidence="1">
    <location>
        <begin position="273"/>
        <end position="282"/>
    </location>
</feature>
<dbReference type="AlphaFoldDB" id="A0A9W8G2N4"/>